<organism evidence="1 2">
    <name type="scientific">Galemys pyrenaicus</name>
    <name type="common">Iberian desman</name>
    <name type="synonym">Pyrenean desman</name>
    <dbReference type="NCBI Taxonomy" id="202257"/>
    <lineage>
        <taxon>Eukaryota</taxon>
        <taxon>Metazoa</taxon>
        <taxon>Chordata</taxon>
        <taxon>Craniata</taxon>
        <taxon>Vertebrata</taxon>
        <taxon>Euteleostomi</taxon>
        <taxon>Mammalia</taxon>
        <taxon>Eutheria</taxon>
        <taxon>Laurasiatheria</taxon>
        <taxon>Eulipotyphla</taxon>
        <taxon>Talpidae</taxon>
        <taxon>Galemys</taxon>
    </lineage>
</organism>
<accession>A0A8J6AIW5</accession>
<proteinExistence type="predicted"/>
<reference evidence="1" key="1">
    <citation type="journal article" date="2021" name="Evol. Appl.">
        <title>The genome of the Pyrenean desman and the effects of bottlenecks and inbreeding on the genomic landscape of an endangered species.</title>
        <authorList>
            <person name="Escoda L."/>
            <person name="Castresana J."/>
        </authorList>
    </citation>
    <scope>NUCLEOTIDE SEQUENCE</scope>
    <source>
        <strain evidence="1">IBE-C5619</strain>
    </source>
</reference>
<dbReference type="Proteomes" id="UP000700334">
    <property type="component" value="Unassembled WGS sequence"/>
</dbReference>
<evidence type="ECO:0000313" key="2">
    <source>
        <dbReference type="Proteomes" id="UP000700334"/>
    </source>
</evidence>
<dbReference type="InterPro" id="IPR037104">
    <property type="entry name" value="Annexin_sf"/>
</dbReference>
<protein>
    <submittedName>
        <fullName evidence="1">Annexin A2</fullName>
    </submittedName>
</protein>
<sequence>MTKWRVCHCQKAFEKFKNYSPYDEEENIRKEVKGDVENAFLDLVQYMKNKSQHFANRLHDILKGKTPCNRS</sequence>
<gene>
    <name evidence="1" type="ORF">J0S82_009012</name>
</gene>
<evidence type="ECO:0000313" key="1">
    <source>
        <dbReference type="EMBL" id="KAG8520261.1"/>
    </source>
</evidence>
<dbReference type="SUPFAM" id="SSF47874">
    <property type="entry name" value="Annexin"/>
    <property type="match status" value="1"/>
</dbReference>
<dbReference type="GO" id="GO:0005544">
    <property type="term" value="F:calcium-dependent phospholipid binding"/>
    <property type="evidence" value="ECO:0007669"/>
    <property type="project" value="InterPro"/>
</dbReference>
<dbReference type="GO" id="GO:0005509">
    <property type="term" value="F:calcium ion binding"/>
    <property type="evidence" value="ECO:0007669"/>
    <property type="project" value="InterPro"/>
</dbReference>
<keyword evidence="2" id="KW-1185">Reference proteome</keyword>
<dbReference type="AlphaFoldDB" id="A0A8J6AIW5"/>
<name>A0A8J6AIW5_GALPY</name>
<dbReference type="OrthoDB" id="37886at2759"/>
<dbReference type="EMBL" id="JAGFMF010011574">
    <property type="protein sequence ID" value="KAG8520261.1"/>
    <property type="molecule type" value="Genomic_DNA"/>
</dbReference>
<comment type="caution">
    <text evidence="1">The sequence shown here is derived from an EMBL/GenBank/DDBJ whole genome shotgun (WGS) entry which is preliminary data.</text>
</comment>
<dbReference type="Gene3D" id="1.10.220.10">
    <property type="entry name" value="Annexin"/>
    <property type="match status" value="1"/>
</dbReference>